<feature type="region of interest" description="Disordered" evidence="1">
    <location>
        <begin position="118"/>
        <end position="137"/>
    </location>
</feature>
<dbReference type="EMBL" id="LRBV02000007">
    <property type="status" value="NOT_ANNOTATED_CDS"/>
    <property type="molecule type" value="Genomic_DNA"/>
</dbReference>
<name>A0A7N2M6I2_QUELO</name>
<evidence type="ECO:0000256" key="1">
    <source>
        <dbReference type="SAM" id="MobiDB-lite"/>
    </source>
</evidence>
<evidence type="ECO:0000313" key="2">
    <source>
        <dbReference type="EnsemblPlants" id="QL07p041766:mrna"/>
    </source>
</evidence>
<reference evidence="2 3" key="1">
    <citation type="journal article" date="2016" name="G3 (Bethesda)">
        <title>First Draft Assembly and Annotation of the Genome of a California Endemic Oak Quercus lobata Nee (Fagaceae).</title>
        <authorList>
            <person name="Sork V.L."/>
            <person name="Fitz-Gibbon S.T."/>
            <person name="Puiu D."/>
            <person name="Crepeau M."/>
            <person name="Gugger P.F."/>
            <person name="Sherman R."/>
            <person name="Stevens K."/>
            <person name="Langley C.H."/>
            <person name="Pellegrini M."/>
            <person name="Salzberg S.L."/>
        </authorList>
    </citation>
    <scope>NUCLEOTIDE SEQUENCE [LARGE SCALE GENOMIC DNA]</scope>
    <source>
        <strain evidence="2 3">cv. SW786</strain>
    </source>
</reference>
<dbReference type="InParanoid" id="A0A7N2M6I2"/>
<organism evidence="2 3">
    <name type="scientific">Quercus lobata</name>
    <name type="common">Valley oak</name>
    <dbReference type="NCBI Taxonomy" id="97700"/>
    <lineage>
        <taxon>Eukaryota</taxon>
        <taxon>Viridiplantae</taxon>
        <taxon>Streptophyta</taxon>
        <taxon>Embryophyta</taxon>
        <taxon>Tracheophyta</taxon>
        <taxon>Spermatophyta</taxon>
        <taxon>Magnoliopsida</taxon>
        <taxon>eudicotyledons</taxon>
        <taxon>Gunneridae</taxon>
        <taxon>Pentapetalae</taxon>
        <taxon>rosids</taxon>
        <taxon>fabids</taxon>
        <taxon>Fagales</taxon>
        <taxon>Fagaceae</taxon>
        <taxon>Quercus</taxon>
    </lineage>
</organism>
<sequence length="207" mass="23295">MYKRIDYDRRNFGKRGPSLTGEFIDSGSVALKSPESRHCEAPRSATMAEVWKFLSRVISLEILEGFGSEFDSFVSSVTTCVDPFSLEDLYGHPLAHEIRLEQQQPTIDLSLASANFANRGNSARGGRDGRHSTTSHSPRAEFPLLAKLAPVRERSSVGYCCSRRISWANRCPYKSLRERGSIQVMTVLTKESNLEPRPTKRESRRPT</sequence>
<dbReference type="AlphaFoldDB" id="A0A7N2M6I2"/>
<dbReference type="EnsemblPlants" id="QL07p041766:mrna">
    <property type="protein sequence ID" value="QL07p041766:mrna"/>
    <property type="gene ID" value="QL07p041766"/>
</dbReference>
<keyword evidence="3" id="KW-1185">Reference proteome</keyword>
<reference evidence="2" key="2">
    <citation type="submission" date="2021-01" db="UniProtKB">
        <authorList>
            <consortium name="EnsemblPlants"/>
        </authorList>
    </citation>
    <scope>IDENTIFICATION</scope>
</reference>
<proteinExistence type="predicted"/>
<dbReference type="Gramene" id="QL07p041766:mrna">
    <property type="protein sequence ID" value="QL07p041766:mrna"/>
    <property type="gene ID" value="QL07p041766"/>
</dbReference>
<protein>
    <submittedName>
        <fullName evidence="2">Uncharacterized protein</fullName>
    </submittedName>
</protein>
<accession>A0A7N2M6I2</accession>
<dbReference type="Proteomes" id="UP000594261">
    <property type="component" value="Chromosome 7"/>
</dbReference>
<evidence type="ECO:0000313" key="3">
    <source>
        <dbReference type="Proteomes" id="UP000594261"/>
    </source>
</evidence>